<evidence type="ECO:0000313" key="1">
    <source>
        <dbReference type="EMBL" id="PIS05393.1"/>
    </source>
</evidence>
<dbReference type="EMBL" id="PEZZ01000007">
    <property type="protein sequence ID" value="PIS05393.1"/>
    <property type="molecule type" value="Genomic_DNA"/>
</dbReference>
<accession>A0A2H0W207</accession>
<proteinExistence type="predicted"/>
<gene>
    <name evidence="1" type="ORF">COT81_01270</name>
</gene>
<sequence>MSLPPLSGGFFIKVHADRLRGNQAHALVQSQKMKKRASAREERAMELADFQMEYYKHLRPGPIGTPPGGWEMSLTIGDITISSKGGHWYLAAAELLTQLGFPREYLDELEVEHLVTSQETAEKFVGNCLAPLRIALSRPRRSNRHQIRVAGYLNGRHRKEGAKAGTKLAALQGAIARLFGGRPILRTEGAA</sequence>
<evidence type="ECO:0000313" key="2">
    <source>
        <dbReference type="Proteomes" id="UP000230935"/>
    </source>
</evidence>
<organism evidence="1 2">
    <name type="scientific">Candidatus Buchananbacteria bacterium CG10_big_fil_rev_8_21_14_0_10_42_9</name>
    <dbReference type="NCBI Taxonomy" id="1974526"/>
    <lineage>
        <taxon>Bacteria</taxon>
        <taxon>Candidatus Buchananiibacteriota</taxon>
    </lineage>
</organism>
<dbReference type="Proteomes" id="UP000230935">
    <property type="component" value="Unassembled WGS sequence"/>
</dbReference>
<name>A0A2H0W207_9BACT</name>
<protein>
    <submittedName>
        <fullName evidence="1">Uncharacterized protein</fullName>
    </submittedName>
</protein>
<comment type="caution">
    <text evidence="1">The sequence shown here is derived from an EMBL/GenBank/DDBJ whole genome shotgun (WGS) entry which is preliminary data.</text>
</comment>
<reference evidence="2" key="1">
    <citation type="submission" date="2017-09" db="EMBL/GenBank/DDBJ databases">
        <title>Depth-based differentiation of microbial function through sediment-hosted aquifers and enrichment of novel symbionts in the deep terrestrial subsurface.</title>
        <authorList>
            <person name="Probst A.J."/>
            <person name="Ladd B."/>
            <person name="Jarett J.K."/>
            <person name="Geller-Mcgrath D.E."/>
            <person name="Sieber C.M.K."/>
            <person name="Emerson J.B."/>
            <person name="Anantharaman K."/>
            <person name="Thomas B.C."/>
            <person name="Malmstrom R."/>
            <person name="Stieglmeier M."/>
            <person name="Klingl A."/>
            <person name="Woyke T."/>
            <person name="Ryan C.M."/>
            <person name="Banfield J.F."/>
        </authorList>
    </citation>
    <scope>NUCLEOTIDE SEQUENCE [LARGE SCALE GENOMIC DNA]</scope>
</reference>
<dbReference type="AlphaFoldDB" id="A0A2H0W207"/>